<name>A0A976MBR4_THEOR</name>
<evidence type="ECO:0000313" key="2">
    <source>
        <dbReference type="EMBL" id="UKK01313.2"/>
    </source>
</evidence>
<organism evidence="2 3">
    <name type="scientific">Theileria orientalis</name>
    <dbReference type="NCBI Taxonomy" id="68886"/>
    <lineage>
        <taxon>Eukaryota</taxon>
        <taxon>Sar</taxon>
        <taxon>Alveolata</taxon>
        <taxon>Apicomplexa</taxon>
        <taxon>Aconoidasida</taxon>
        <taxon>Piroplasmida</taxon>
        <taxon>Theileriidae</taxon>
        <taxon>Theileria</taxon>
    </lineage>
</organism>
<evidence type="ECO:0000256" key="1">
    <source>
        <dbReference type="SAM" id="Phobius"/>
    </source>
</evidence>
<feature type="transmembrane region" description="Helical" evidence="1">
    <location>
        <begin position="48"/>
        <end position="71"/>
    </location>
</feature>
<feature type="transmembrane region" description="Helical" evidence="1">
    <location>
        <begin position="7"/>
        <end position="28"/>
    </location>
</feature>
<feature type="transmembrane region" description="Helical" evidence="1">
    <location>
        <begin position="140"/>
        <end position="160"/>
    </location>
</feature>
<dbReference type="AlphaFoldDB" id="A0A976MBR4"/>
<proteinExistence type="predicted"/>
<evidence type="ECO:0000313" key="3">
    <source>
        <dbReference type="Proteomes" id="UP000244811"/>
    </source>
</evidence>
<dbReference type="Proteomes" id="UP000244811">
    <property type="component" value="Chromosome 3"/>
</dbReference>
<sequence>MLKLSPITYYLGCGICFIAGSAIIYNGWDYYTPRQQNKIVCVANPNVHLLAFLWIIQGILLLACCVSLGIFTKHDPKSAKKTFLVTYSALFLKVCPKVVKVLHLFNFCQLFGIVFDLLILPECNSAKLRYLFGNVNALLTFYSAIVIAINWFIAIWGILLKRGILLPPFLYDPASFKKGFFTYLQNFIEPMGI</sequence>
<dbReference type="EMBL" id="CP056070">
    <property type="protein sequence ID" value="UKK01313.2"/>
    <property type="molecule type" value="Genomic_DNA"/>
</dbReference>
<reference evidence="2" key="1">
    <citation type="submission" date="2022-07" db="EMBL/GenBank/DDBJ databases">
        <title>Evaluation of T. orientalis genome assembly methods using nanopore sequencing and analysis of variation between genomes.</title>
        <authorList>
            <person name="Yam J."/>
            <person name="Micallef M.L."/>
            <person name="Liu M."/>
            <person name="Djordjevic S.P."/>
            <person name="Bogema D.R."/>
            <person name="Jenkins C."/>
        </authorList>
    </citation>
    <scope>NUCLEOTIDE SEQUENCE</scope>
    <source>
        <strain evidence="2">Goon Nure</strain>
    </source>
</reference>
<keyword evidence="1" id="KW-1133">Transmembrane helix</keyword>
<protein>
    <submittedName>
        <fullName evidence="2">Uncharacterized protein</fullName>
    </submittedName>
</protein>
<keyword evidence="1" id="KW-0472">Membrane</keyword>
<accession>A0A976MBR4</accession>
<keyword evidence="1" id="KW-0812">Transmembrane</keyword>
<gene>
    <name evidence="2" type="ORF">MACK_002126</name>
</gene>